<name>A0ABW8J8M7_9GAMM</name>
<feature type="transmembrane region" description="Helical" evidence="1">
    <location>
        <begin position="44"/>
        <end position="61"/>
    </location>
</feature>
<keyword evidence="1" id="KW-0812">Transmembrane</keyword>
<proteinExistence type="predicted"/>
<feature type="transmembrane region" description="Helical" evidence="1">
    <location>
        <begin position="142"/>
        <end position="163"/>
    </location>
</feature>
<sequence length="261" mass="28571">MRIASVGHTVFAATLIALGILGLIEGGFTVIWQPVFDHVPAAKPLAYLCAAVSLACGLGLFWPRSTALAARVLFFYALLWLLVFKLPLIAQAPLTEGSYQYCSEMAVIVAGAWVLYAWFATDADRRRLGFAVGNRGLRMARVLYGLALIGFGFSHFVYLNLTAPLIPHWLHVPVFWAYLTGAAYLAAGVAILLNVLARLAATLSALMMGLFLLLIWLPMVAAGHISAFNWGETYATWVLTVAAWVVADSYRGMRWLSRLHP</sequence>
<reference evidence="2 3" key="1">
    <citation type="submission" date="2020-10" db="EMBL/GenBank/DDBJ databases">
        <title>Phylogeny of dyella-like bacteria.</title>
        <authorList>
            <person name="Fu J."/>
        </authorList>
    </citation>
    <scope>NUCLEOTIDE SEQUENCE [LARGE SCALE GENOMIC DNA]</scope>
    <source>
        <strain evidence="2 3">KACC 19113</strain>
    </source>
</reference>
<accession>A0ABW8J8M7</accession>
<organism evidence="2 3">
    <name type="scientific">Rhodanobacter hydrolyticus</name>
    <dbReference type="NCBI Taxonomy" id="2250595"/>
    <lineage>
        <taxon>Bacteria</taxon>
        <taxon>Pseudomonadati</taxon>
        <taxon>Pseudomonadota</taxon>
        <taxon>Gammaproteobacteria</taxon>
        <taxon>Lysobacterales</taxon>
        <taxon>Rhodanobacteraceae</taxon>
        <taxon>Rhodanobacter</taxon>
    </lineage>
</organism>
<feature type="transmembrane region" description="Helical" evidence="1">
    <location>
        <begin position="98"/>
        <end position="121"/>
    </location>
</feature>
<keyword evidence="1" id="KW-1133">Transmembrane helix</keyword>
<feature type="transmembrane region" description="Helical" evidence="1">
    <location>
        <begin position="12"/>
        <end position="32"/>
    </location>
</feature>
<feature type="transmembrane region" description="Helical" evidence="1">
    <location>
        <begin position="73"/>
        <end position="92"/>
    </location>
</feature>
<comment type="caution">
    <text evidence="2">The sequence shown here is derived from an EMBL/GenBank/DDBJ whole genome shotgun (WGS) entry which is preliminary data.</text>
</comment>
<feature type="transmembrane region" description="Helical" evidence="1">
    <location>
        <begin position="234"/>
        <end position="250"/>
    </location>
</feature>
<keyword evidence="3" id="KW-1185">Reference proteome</keyword>
<protein>
    <submittedName>
        <fullName evidence="2">DoxX family protein</fullName>
    </submittedName>
</protein>
<evidence type="ECO:0000313" key="3">
    <source>
        <dbReference type="Proteomes" id="UP001620339"/>
    </source>
</evidence>
<evidence type="ECO:0000256" key="1">
    <source>
        <dbReference type="SAM" id="Phobius"/>
    </source>
</evidence>
<dbReference type="EMBL" id="JADIKK010000008">
    <property type="protein sequence ID" value="MFK2878646.1"/>
    <property type="molecule type" value="Genomic_DNA"/>
</dbReference>
<dbReference type="Proteomes" id="UP001620339">
    <property type="component" value="Unassembled WGS sequence"/>
</dbReference>
<evidence type="ECO:0000313" key="2">
    <source>
        <dbReference type="EMBL" id="MFK2878646.1"/>
    </source>
</evidence>
<dbReference type="RefSeq" id="WP_404615414.1">
    <property type="nucleotide sequence ID" value="NZ_JADIKK010000008.1"/>
</dbReference>
<feature type="transmembrane region" description="Helical" evidence="1">
    <location>
        <begin position="209"/>
        <end position="228"/>
    </location>
</feature>
<gene>
    <name evidence="2" type="ORF">ISP25_16355</name>
</gene>
<keyword evidence="1" id="KW-0472">Membrane</keyword>
<feature type="transmembrane region" description="Helical" evidence="1">
    <location>
        <begin position="175"/>
        <end position="197"/>
    </location>
</feature>